<dbReference type="AlphaFoldDB" id="A0A0E9SV30"/>
<organism evidence="1">
    <name type="scientific">Anguilla anguilla</name>
    <name type="common">European freshwater eel</name>
    <name type="synonym">Muraena anguilla</name>
    <dbReference type="NCBI Taxonomy" id="7936"/>
    <lineage>
        <taxon>Eukaryota</taxon>
        <taxon>Metazoa</taxon>
        <taxon>Chordata</taxon>
        <taxon>Craniata</taxon>
        <taxon>Vertebrata</taxon>
        <taxon>Euteleostomi</taxon>
        <taxon>Actinopterygii</taxon>
        <taxon>Neopterygii</taxon>
        <taxon>Teleostei</taxon>
        <taxon>Anguilliformes</taxon>
        <taxon>Anguillidae</taxon>
        <taxon>Anguilla</taxon>
    </lineage>
</organism>
<name>A0A0E9SV30_ANGAN</name>
<proteinExistence type="predicted"/>
<reference evidence="1" key="2">
    <citation type="journal article" date="2015" name="Fish Shellfish Immunol.">
        <title>Early steps in the European eel (Anguilla anguilla)-Vibrio vulnificus interaction in the gills: Role of the RtxA13 toxin.</title>
        <authorList>
            <person name="Callol A."/>
            <person name="Pajuelo D."/>
            <person name="Ebbesson L."/>
            <person name="Teles M."/>
            <person name="MacKenzie S."/>
            <person name="Amaro C."/>
        </authorList>
    </citation>
    <scope>NUCLEOTIDE SEQUENCE</scope>
</reference>
<reference evidence="1" key="1">
    <citation type="submission" date="2014-11" db="EMBL/GenBank/DDBJ databases">
        <authorList>
            <person name="Amaro Gonzalez C."/>
        </authorList>
    </citation>
    <scope>NUCLEOTIDE SEQUENCE</scope>
</reference>
<dbReference type="EMBL" id="GBXM01063465">
    <property type="protein sequence ID" value="JAH45112.1"/>
    <property type="molecule type" value="Transcribed_RNA"/>
</dbReference>
<evidence type="ECO:0000313" key="1">
    <source>
        <dbReference type="EMBL" id="JAH45112.1"/>
    </source>
</evidence>
<protein>
    <submittedName>
        <fullName evidence="1">Uncharacterized protein</fullName>
    </submittedName>
</protein>
<sequence>MSFFFLKGMTNLSLEYLDILIFLYWFQKEDHVKVLI</sequence>
<accession>A0A0E9SV30</accession>